<evidence type="ECO:0000313" key="2">
    <source>
        <dbReference type="EMBL" id="MFC6391003.1"/>
    </source>
</evidence>
<protein>
    <submittedName>
        <fullName evidence="2">Uncharacterized protein</fullName>
    </submittedName>
</protein>
<evidence type="ECO:0000313" key="3">
    <source>
        <dbReference type="Proteomes" id="UP001596237"/>
    </source>
</evidence>
<dbReference type="RefSeq" id="WP_192285196.1">
    <property type="nucleotide sequence ID" value="NZ_JBHSTT010000054.1"/>
</dbReference>
<keyword evidence="1" id="KW-0472">Membrane</keyword>
<name>A0ABW1WRY5_9HYPH</name>
<accession>A0ABW1WRY5</accession>
<keyword evidence="1" id="KW-0812">Transmembrane</keyword>
<reference evidence="3" key="1">
    <citation type="journal article" date="2019" name="Int. J. Syst. Evol. Microbiol.">
        <title>The Global Catalogue of Microorganisms (GCM) 10K type strain sequencing project: providing services to taxonomists for standard genome sequencing and annotation.</title>
        <authorList>
            <consortium name="The Broad Institute Genomics Platform"/>
            <consortium name="The Broad Institute Genome Sequencing Center for Infectious Disease"/>
            <person name="Wu L."/>
            <person name="Ma J."/>
        </authorList>
    </citation>
    <scope>NUCLEOTIDE SEQUENCE [LARGE SCALE GENOMIC DNA]</scope>
    <source>
        <strain evidence="3">CCUG 36916</strain>
    </source>
</reference>
<sequence>MSFFIGIAGPWLVVSALLLMWHRREQERPVRVTSAAESGGYPPRA</sequence>
<proteinExistence type="predicted"/>
<organism evidence="2 3">
    <name type="scientific">Methylorubrum zatmanii</name>
    <dbReference type="NCBI Taxonomy" id="29429"/>
    <lineage>
        <taxon>Bacteria</taxon>
        <taxon>Pseudomonadati</taxon>
        <taxon>Pseudomonadota</taxon>
        <taxon>Alphaproteobacteria</taxon>
        <taxon>Hyphomicrobiales</taxon>
        <taxon>Methylobacteriaceae</taxon>
        <taxon>Methylorubrum</taxon>
    </lineage>
</organism>
<gene>
    <name evidence="2" type="ORF">ACFQDP_16915</name>
</gene>
<comment type="caution">
    <text evidence="2">The sequence shown here is derived from an EMBL/GenBank/DDBJ whole genome shotgun (WGS) entry which is preliminary data.</text>
</comment>
<dbReference type="Proteomes" id="UP001596237">
    <property type="component" value="Unassembled WGS sequence"/>
</dbReference>
<keyword evidence="1" id="KW-1133">Transmembrane helix</keyword>
<evidence type="ECO:0000256" key="1">
    <source>
        <dbReference type="SAM" id="Phobius"/>
    </source>
</evidence>
<feature type="transmembrane region" description="Helical" evidence="1">
    <location>
        <begin position="6"/>
        <end position="22"/>
    </location>
</feature>
<dbReference type="EMBL" id="JBHSTT010000054">
    <property type="protein sequence ID" value="MFC6391003.1"/>
    <property type="molecule type" value="Genomic_DNA"/>
</dbReference>
<keyword evidence="3" id="KW-1185">Reference proteome</keyword>